<gene>
    <name evidence="2" type="ORF">KI387_010770</name>
</gene>
<sequence>PLVDHTTGLKSTIISRSTQTNEIIESGISQLQDENEKTHSQIDEIQKCLSSELPKILPRIQEISHKLTPRKEGDWSKAVSWSEVQQLANPTPKKSYKEVLEEYKPLFFKDKEVNMLRIEGSESHIEDPQFEPPVFDEQMGES</sequence>
<feature type="non-terminal residue" evidence="2">
    <location>
        <position position="142"/>
    </location>
</feature>
<reference evidence="2 3" key="1">
    <citation type="journal article" date="2021" name="Nat. Plants">
        <title>The Taxus genome provides insights into paclitaxel biosynthesis.</title>
        <authorList>
            <person name="Xiong X."/>
            <person name="Gou J."/>
            <person name="Liao Q."/>
            <person name="Li Y."/>
            <person name="Zhou Q."/>
            <person name="Bi G."/>
            <person name="Li C."/>
            <person name="Du R."/>
            <person name="Wang X."/>
            <person name="Sun T."/>
            <person name="Guo L."/>
            <person name="Liang H."/>
            <person name="Lu P."/>
            <person name="Wu Y."/>
            <person name="Zhang Z."/>
            <person name="Ro D.K."/>
            <person name="Shang Y."/>
            <person name="Huang S."/>
            <person name="Yan J."/>
        </authorList>
    </citation>
    <scope>NUCLEOTIDE SEQUENCE [LARGE SCALE GENOMIC DNA]</scope>
    <source>
        <strain evidence="2">Ta-2019</strain>
    </source>
</reference>
<protein>
    <submittedName>
        <fullName evidence="2">Uncharacterized protein</fullName>
    </submittedName>
</protein>
<proteinExistence type="predicted"/>
<name>A0AA38KJX2_TAXCH</name>
<dbReference type="Proteomes" id="UP000824469">
    <property type="component" value="Unassembled WGS sequence"/>
</dbReference>
<dbReference type="EMBL" id="JAHRHJ020000008">
    <property type="protein sequence ID" value="KAH9306366.1"/>
    <property type="molecule type" value="Genomic_DNA"/>
</dbReference>
<keyword evidence="3" id="KW-1185">Reference proteome</keyword>
<evidence type="ECO:0000256" key="1">
    <source>
        <dbReference type="SAM" id="MobiDB-lite"/>
    </source>
</evidence>
<feature type="region of interest" description="Disordered" evidence="1">
    <location>
        <begin position="121"/>
        <end position="142"/>
    </location>
</feature>
<evidence type="ECO:0000313" key="3">
    <source>
        <dbReference type="Proteomes" id="UP000824469"/>
    </source>
</evidence>
<feature type="non-terminal residue" evidence="2">
    <location>
        <position position="1"/>
    </location>
</feature>
<accession>A0AA38KJX2</accession>
<organism evidence="2 3">
    <name type="scientific">Taxus chinensis</name>
    <name type="common">Chinese yew</name>
    <name type="synonym">Taxus wallichiana var. chinensis</name>
    <dbReference type="NCBI Taxonomy" id="29808"/>
    <lineage>
        <taxon>Eukaryota</taxon>
        <taxon>Viridiplantae</taxon>
        <taxon>Streptophyta</taxon>
        <taxon>Embryophyta</taxon>
        <taxon>Tracheophyta</taxon>
        <taxon>Spermatophyta</taxon>
        <taxon>Pinopsida</taxon>
        <taxon>Pinidae</taxon>
        <taxon>Conifers II</taxon>
        <taxon>Cupressales</taxon>
        <taxon>Taxaceae</taxon>
        <taxon>Taxus</taxon>
    </lineage>
</organism>
<evidence type="ECO:0000313" key="2">
    <source>
        <dbReference type="EMBL" id="KAH9306366.1"/>
    </source>
</evidence>
<dbReference type="AlphaFoldDB" id="A0AA38KJX2"/>
<comment type="caution">
    <text evidence="2">The sequence shown here is derived from an EMBL/GenBank/DDBJ whole genome shotgun (WGS) entry which is preliminary data.</text>
</comment>